<feature type="modified residue" description="4-aspartylphosphate" evidence="1">
    <location>
        <position position="59"/>
    </location>
</feature>
<dbReference type="GO" id="GO:0000160">
    <property type="term" value="P:phosphorelay signal transduction system"/>
    <property type="evidence" value="ECO:0007669"/>
    <property type="project" value="InterPro"/>
</dbReference>
<gene>
    <name evidence="3" type="ORF">BLX24_09905</name>
</gene>
<dbReference type="InterPro" id="IPR011006">
    <property type="entry name" value="CheY-like_superfamily"/>
</dbReference>
<dbReference type="SUPFAM" id="SSF52172">
    <property type="entry name" value="CheY-like"/>
    <property type="match status" value="1"/>
</dbReference>
<dbReference type="RefSeq" id="WP_071502973.1">
    <property type="nucleotide sequence ID" value="NZ_MORL01000004.1"/>
</dbReference>
<sequence>MYKSVLSVAIVDDDADVRDALHWIIDDADGFSCQATYRSGQEALDGLQPDALPDVVLMDIGLPDQSDGLLHIITPAAKTFPQATYLGPIYQAANYGDLLRTWIMPEMMDVLAPVGLTDMRTGSNPARLDKVRWFARNALQGGNGLFMQRATNRRQTLTRPIRDRICRRPLKTIH</sequence>
<evidence type="ECO:0000259" key="2">
    <source>
        <dbReference type="PROSITE" id="PS50110"/>
    </source>
</evidence>
<accession>A0A1S2VKK2</accession>
<comment type="caution">
    <text evidence="3">The sequence shown here is derived from an EMBL/GenBank/DDBJ whole genome shotgun (WGS) entry which is preliminary data.</text>
</comment>
<organism evidence="3 4">
    <name type="scientific">Arsenicibacter rosenii</name>
    <dbReference type="NCBI Taxonomy" id="1750698"/>
    <lineage>
        <taxon>Bacteria</taxon>
        <taxon>Pseudomonadati</taxon>
        <taxon>Bacteroidota</taxon>
        <taxon>Cytophagia</taxon>
        <taxon>Cytophagales</taxon>
        <taxon>Spirosomataceae</taxon>
        <taxon>Arsenicibacter</taxon>
    </lineage>
</organism>
<keyword evidence="4" id="KW-1185">Reference proteome</keyword>
<dbReference type="Gene3D" id="3.40.50.2300">
    <property type="match status" value="1"/>
</dbReference>
<dbReference type="PROSITE" id="PS50110">
    <property type="entry name" value="RESPONSE_REGULATORY"/>
    <property type="match status" value="1"/>
</dbReference>
<dbReference type="Pfam" id="PF00072">
    <property type="entry name" value="Response_reg"/>
    <property type="match status" value="1"/>
</dbReference>
<feature type="domain" description="Response regulatory" evidence="2">
    <location>
        <begin position="7"/>
        <end position="174"/>
    </location>
</feature>
<dbReference type="InterPro" id="IPR001789">
    <property type="entry name" value="Sig_transdc_resp-reg_receiver"/>
</dbReference>
<name>A0A1S2VKK2_9BACT</name>
<dbReference type="Proteomes" id="UP000181790">
    <property type="component" value="Unassembled WGS sequence"/>
</dbReference>
<reference evidence="3 4" key="1">
    <citation type="submission" date="2016-10" db="EMBL/GenBank/DDBJ databases">
        <title>Arsenicibacter rosenii gen. nov., sp. nov., an efficient arsenic-methylating bacterium isolated from an arsenic-contaminated paddy soil.</title>
        <authorList>
            <person name="Huang K."/>
        </authorList>
    </citation>
    <scope>NUCLEOTIDE SEQUENCE [LARGE SCALE GENOMIC DNA]</scope>
    <source>
        <strain evidence="3 4">SM-1</strain>
    </source>
</reference>
<keyword evidence="1" id="KW-0597">Phosphoprotein</keyword>
<evidence type="ECO:0000313" key="3">
    <source>
        <dbReference type="EMBL" id="OIN59291.1"/>
    </source>
</evidence>
<dbReference type="EMBL" id="MORL01000004">
    <property type="protein sequence ID" value="OIN59291.1"/>
    <property type="molecule type" value="Genomic_DNA"/>
</dbReference>
<proteinExistence type="predicted"/>
<evidence type="ECO:0000256" key="1">
    <source>
        <dbReference type="PROSITE-ProRule" id="PRU00169"/>
    </source>
</evidence>
<protein>
    <recommendedName>
        <fullName evidence="2">Response regulatory domain-containing protein</fullName>
    </recommendedName>
</protein>
<evidence type="ECO:0000313" key="4">
    <source>
        <dbReference type="Proteomes" id="UP000181790"/>
    </source>
</evidence>
<dbReference type="AlphaFoldDB" id="A0A1S2VKK2"/>